<dbReference type="GO" id="GO:0003676">
    <property type="term" value="F:nucleic acid binding"/>
    <property type="evidence" value="ECO:0007669"/>
    <property type="project" value="InterPro"/>
</dbReference>
<dbReference type="Gene3D" id="3.30.420.10">
    <property type="entry name" value="Ribonuclease H-like superfamily/Ribonuclease H"/>
    <property type="match status" value="1"/>
</dbReference>
<dbReference type="Proteomes" id="UP000464178">
    <property type="component" value="Chromosome"/>
</dbReference>
<dbReference type="KEGG" id="gms:SOIL9_20270"/>
<feature type="compositionally biased region" description="Basic residues" evidence="1">
    <location>
        <begin position="12"/>
        <end position="26"/>
    </location>
</feature>
<dbReference type="AlphaFoldDB" id="A0A6P2D470"/>
<name>A0A6P2D470_9BACT</name>
<evidence type="ECO:0000259" key="2">
    <source>
        <dbReference type="Pfam" id="PF13358"/>
    </source>
</evidence>
<proteinExistence type="predicted"/>
<keyword evidence="4" id="KW-1185">Reference proteome</keyword>
<dbReference type="Pfam" id="PF13358">
    <property type="entry name" value="DDE_3"/>
    <property type="match status" value="1"/>
</dbReference>
<feature type="domain" description="Tc1-like transposase DDE" evidence="2">
    <location>
        <begin position="2"/>
        <end position="97"/>
    </location>
</feature>
<reference evidence="3 4" key="1">
    <citation type="submission" date="2019-05" db="EMBL/GenBank/DDBJ databases">
        <authorList>
            <consortium name="Science for Life Laboratories"/>
        </authorList>
    </citation>
    <scope>NUCLEOTIDE SEQUENCE [LARGE SCALE GENOMIC DNA]</scope>
    <source>
        <strain evidence="3">Soil9</strain>
    </source>
</reference>
<feature type="compositionally biased region" description="Polar residues" evidence="1">
    <location>
        <begin position="1"/>
        <end position="11"/>
    </location>
</feature>
<protein>
    <recommendedName>
        <fullName evidence="2">Tc1-like transposase DDE domain-containing protein</fullName>
    </recommendedName>
</protein>
<sequence>MFTDETGASTKMTRRHGRGSGHRVVGRVPHGHWKTTTFVALRADGLTAPMVIDGAINGDLFVAYVVRVLVPTLRAGNLVVVDNLSSHKRTGAVRTAELRTIDKIERFFGTVHDEFKPNEWRVYILHAGYAATH</sequence>
<dbReference type="InterPro" id="IPR036397">
    <property type="entry name" value="RNaseH_sf"/>
</dbReference>
<evidence type="ECO:0000313" key="4">
    <source>
        <dbReference type="Proteomes" id="UP000464178"/>
    </source>
</evidence>
<feature type="region of interest" description="Disordered" evidence="1">
    <location>
        <begin position="1"/>
        <end position="26"/>
    </location>
</feature>
<evidence type="ECO:0000313" key="3">
    <source>
        <dbReference type="EMBL" id="VTR95687.1"/>
    </source>
</evidence>
<organism evidence="3 4">
    <name type="scientific">Gemmata massiliana</name>
    <dbReference type="NCBI Taxonomy" id="1210884"/>
    <lineage>
        <taxon>Bacteria</taxon>
        <taxon>Pseudomonadati</taxon>
        <taxon>Planctomycetota</taxon>
        <taxon>Planctomycetia</taxon>
        <taxon>Gemmatales</taxon>
        <taxon>Gemmataceae</taxon>
        <taxon>Gemmata</taxon>
    </lineage>
</organism>
<dbReference type="InterPro" id="IPR038717">
    <property type="entry name" value="Tc1-like_DDE_dom"/>
</dbReference>
<accession>A0A6P2D470</accession>
<evidence type="ECO:0000256" key="1">
    <source>
        <dbReference type="SAM" id="MobiDB-lite"/>
    </source>
</evidence>
<dbReference type="EMBL" id="LR593886">
    <property type="protein sequence ID" value="VTR95687.1"/>
    <property type="molecule type" value="Genomic_DNA"/>
</dbReference>
<gene>
    <name evidence="3" type="ORF">SOIL9_20270</name>
</gene>